<dbReference type="PANTHER" id="PTHR12149:SF8">
    <property type="entry name" value="PROTEIN-RIBULOSAMINE 3-KINASE"/>
    <property type="match status" value="1"/>
</dbReference>
<dbReference type="Gene3D" id="1.20.1270.240">
    <property type="match status" value="1"/>
</dbReference>
<comment type="caution">
    <text evidence="2">The sequence shown here is derived from an EMBL/GenBank/DDBJ whole genome shotgun (WGS) entry which is preliminary data.</text>
</comment>
<sequence length="292" mass="30680">MASFTKTGSPQEILGEYAGLQDLGAAAKAGGAPTVRVTSTVEDARERGFLAEPRLVSARATPAAAREFGKRLAYTHAYTGDLTSGEERPYGRAPSLVAGPQAPAFALGTSRLVTVPASHPQRTWGEFYASDRIEAFIPAAERNGCLSPSDIAVIEKLCERLRAGEFDAGEPALVTRGAALTHGDLWGGNVLWVSAESARTGAHGAESATGVTAVLIDPLSHAGAAETDLACLTVFGAPHVSDIYAGYNSVSPLAPGWEDRIGLHRMYMLMMHCALFGGSYGPQTVFQARVYA</sequence>
<evidence type="ECO:0000313" key="3">
    <source>
        <dbReference type="Proteomes" id="UP000269974"/>
    </source>
</evidence>
<dbReference type="Proteomes" id="UP000269974">
    <property type="component" value="Unassembled WGS sequence"/>
</dbReference>
<dbReference type="SUPFAM" id="SSF56112">
    <property type="entry name" value="Protein kinase-like (PK-like)"/>
    <property type="match status" value="1"/>
</dbReference>
<dbReference type="RefSeq" id="WP_185934353.1">
    <property type="nucleotide sequence ID" value="NZ_UYIO01000001.1"/>
</dbReference>
<dbReference type="GO" id="GO:0016301">
    <property type="term" value="F:kinase activity"/>
    <property type="evidence" value="ECO:0007669"/>
    <property type="project" value="UniProtKB-UniRule"/>
</dbReference>
<protein>
    <submittedName>
        <fullName evidence="2">Fructosamine-3-kinase</fullName>
    </submittedName>
</protein>
<comment type="similarity">
    <text evidence="1">Belongs to the fructosamine kinase family.</text>
</comment>
<dbReference type="PIRSF" id="PIRSF006221">
    <property type="entry name" value="Ketosamine-3-kinase"/>
    <property type="match status" value="1"/>
</dbReference>
<dbReference type="InterPro" id="IPR011009">
    <property type="entry name" value="Kinase-like_dom_sf"/>
</dbReference>
<organism evidence="2 3">
    <name type="scientific">Actinobaculum suis</name>
    <dbReference type="NCBI Taxonomy" id="1657"/>
    <lineage>
        <taxon>Bacteria</taxon>
        <taxon>Bacillati</taxon>
        <taxon>Actinomycetota</taxon>
        <taxon>Actinomycetes</taxon>
        <taxon>Actinomycetales</taxon>
        <taxon>Actinomycetaceae</taxon>
        <taxon>Actinobaculum</taxon>
    </lineage>
</organism>
<evidence type="ECO:0000313" key="2">
    <source>
        <dbReference type="EMBL" id="VDG77255.1"/>
    </source>
</evidence>
<evidence type="ECO:0000256" key="1">
    <source>
        <dbReference type="PIRNR" id="PIRNR006221"/>
    </source>
</evidence>
<keyword evidence="1" id="KW-0808">Transferase</keyword>
<dbReference type="PANTHER" id="PTHR12149">
    <property type="entry name" value="FRUCTOSAMINE 3 KINASE-RELATED PROTEIN"/>
    <property type="match status" value="1"/>
</dbReference>
<proteinExistence type="inferred from homology"/>
<dbReference type="InterPro" id="IPR016477">
    <property type="entry name" value="Fructo-/Ketosamine-3-kinase"/>
</dbReference>
<name>A0A7Z8YAZ0_9ACTO</name>
<gene>
    <name evidence="2" type="ORF">NCTC10327_01868</name>
</gene>
<dbReference type="Pfam" id="PF03881">
    <property type="entry name" value="Fructosamin_kin"/>
    <property type="match status" value="1"/>
</dbReference>
<reference evidence="2 3" key="1">
    <citation type="submission" date="2018-11" db="EMBL/GenBank/DDBJ databases">
        <authorList>
            <consortium name="Pathogen Informatics"/>
        </authorList>
    </citation>
    <scope>NUCLEOTIDE SEQUENCE [LARGE SCALE GENOMIC DNA]</scope>
    <source>
        <strain evidence="2 3">NCTC10327</strain>
    </source>
</reference>
<dbReference type="EMBL" id="UYIO01000001">
    <property type="protein sequence ID" value="VDG77255.1"/>
    <property type="molecule type" value="Genomic_DNA"/>
</dbReference>
<dbReference type="AlphaFoldDB" id="A0A7Z8YAZ0"/>
<keyword evidence="1 2" id="KW-0418">Kinase</keyword>
<accession>A0A7Z8YAZ0</accession>
<dbReference type="Gene3D" id="1.10.510.10">
    <property type="entry name" value="Transferase(Phosphotransferase) domain 1"/>
    <property type="match status" value="1"/>
</dbReference>